<accession>A0A667YFX2</accession>
<proteinExistence type="predicted"/>
<dbReference type="GO" id="GO:0005634">
    <property type="term" value="C:nucleus"/>
    <property type="evidence" value="ECO:0007669"/>
    <property type="project" value="TreeGrafter"/>
</dbReference>
<dbReference type="AlphaFoldDB" id="A0A667YFX2"/>
<feature type="transmembrane region" description="Helical" evidence="1">
    <location>
        <begin position="97"/>
        <end position="121"/>
    </location>
</feature>
<dbReference type="InParanoid" id="A0A667YFX2"/>
<evidence type="ECO:0000256" key="1">
    <source>
        <dbReference type="SAM" id="Phobius"/>
    </source>
</evidence>
<gene>
    <name evidence="3" type="primary">LOC115373227</name>
</gene>
<reference evidence="3" key="1">
    <citation type="submission" date="2019-06" db="EMBL/GenBank/DDBJ databases">
        <authorList>
            <consortium name="Wellcome Sanger Institute Data Sharing"/>
        </authorList>
    </citation>
    <scope>NUCLEOTIDE SEQUENCE [LARGE SCALE GENOMIC DNA]</scope>
</reference>
<dbReference type="GeneTree" id="ENSGT00940000164984"/>
<dbReference type="PANTHER" id="PTHR15191:SF8">
    <property type="entry name" value="PITUITARY TUMOR-TRANSFORMING GENE 1 PROTEIN-INTERACTING PROTEIN-LIKE"/>
    <property type="match status" value="1"/>
</dbReference>
<dbReference type="InterPro" id="IPR052304">
    <property type="entry name" value="PTTG1IP"/>
</dbReference>
<keyword evidence="1" id="KW-1133">Transmembrane helix</keyword>
<dbReference type="GeneID" id="115373227"/>
<evidence type="ECO:0000313" key="3">
    <source>
        <dbReference type="Ensembl" id="ENSMMDP00005022794.1"/>
    </source>
</evidence>
<evidence type="ECO:0000313" key="4">
    <source>
        <dbReference type="Proteomes" id="UP000472263"/>
    </source>
</evidence>
<reference evidence="3" key="2">
    <citation type="submission" date="2025-08" db="UniProtKB">
        <authorList>
            <consortium name="Ensembl"/>
        </authorList>
    </citation>
    <scope>IDENTIFICATION</scope>
</reference>
<sequence length="186" mass="21209">MDRLTTVRQRVLTAVFITVVVLCSFVWRAECQTASSPPTTPCSAHSVCDSCVKNTKCLWCFTNNTCTEYPVTWLLPPPSLCKLSQARWGMCWVNFEALIIAMAVVGGTIIISAAVCCCCCCRGCCFCKRRQSGPDRDEERFARRREEIRQRADERKMERKARHDEICKKYGLIGDSDHPYSKFENE</sequence>
<feature type="chain" id="PRO_5025457712" evidence="2">
    <location>
        <begin position="32"/>
        <end position="186"/>
    </location>
</feature>
<dbReference type="OrthoDB" id="5829916at2759"/>
<keyword evidence="1" id="KW-0812">Transmembrane</keyword>
<feature type="signal peptide" evidence="2">
    <location>
        <begin position="1"/>
        <end position="31"/>
    </location>
</feature>
<dbReference type="RefSeq" id="XP_029927366.1">
    <property type="nucleotide sequence ID" value="XM_030071506.1"/>
</dbReference>
<dbReference type="GO" id="GO:0005737">
    <property type="term" value="C:cytoplasm"/>
    <property type="evidence" value="ECO:0007669"/>
    <property type="project" value="TreeGrafter"/>
</dbReference>
<organism evidence="3 4">
    <name type="scientific">Myripristis murdjan</name>
    <name type="common">pinecone soldierfish</name>
    <dbReference type="NCBI Taxonomy" id="586833"/>
    <lineage>
        <taxon>Eukaryota</taxon>
        <taxon>Metazoa</taxon>
        <taxon>Chordata</taxon>
        <taxon>Craniata</taxon>
        <taxon>Vertebrata</taxon>
        <taxon>Euteleostomi</taxon>
        <taxon>Actinopterygii</taxon>
        <taxon>Neopterygii</taxon>
        <taxon>Teleostei</taxon>
        <taxon>Neoteleostei</taxon>
        <taxon>Acanthomorphata</taxon>
        <taxon>Holocentriformes</taxon>
        <taxon>Holocentridae</taxon>
        <taxon>Myripristis</taxon>
    </lineage>
</organism>
<evidence type="ECO:0000256" key="2">
    <source>
        <dbReference type="SAM" id="SignalP"/>
    </source>
</evidence>
<name>A0A667YFX2_9TELE</name>
<dbReference type="GO" id="GO:0006606">
    <property type="term" value="P:protein import into nucleus"/>
    <property type="evidence" value="ECO:0007669"/>
    <property type="project" value="TreeGrafter"/>
</dbReference>
<keyword evidence="2" id="KW-0732">Signal</keyword>
<reference evidence="3" key="3">
    <citation type="submission" date="2025-09" db="UniProtKB">
        <authorList>
            <consortium name="Ensembl"/>
        </authorList>
    </citation>
    <scope>IDENTIFICATION</scope>
</reference>
<keyword evidence="4" id="KW-1185">Reference proteome</keyword>
<dbReference type="Proteomes" id="UP000472263">
    <property type="component" value="Chromosome 16"/>
</dbReference>
<dbReference type="Ensembl" id="ENSMMDT00005023295.1">
    <property type="protein sequence ID" value="ENSMMDP00005022794.1"/>
    <property type="gene ID" value="ENSMMDG00005011053.1"/>
</dbReference>
<dbReference type="PANTHER" id="PTHR15191">
    <property type="entry name" value="PROTEIN CBG20567"/>
    <property type="match status" value="1"/>
</dbReference>
<protein>
    <submittedName>
        <fullName evidence="3">Pituitary tumor-transforming gene 1 protein-interacting protein-like</fullName>
    </submittedName>
</protein>
<keyword evidence="1" id="KW-0472">Membrane</keyword>